<feature type="region of interest" description="Disordered" evidence="1">
    <location>
        <begin position="1"/>
        <end position="33"/>
    </location>
</feature>
<dbReference type="Gene3D" id="1.10.132.90">
    <property type="match status" value="1"/>
</dbReference>
<evidence type="ECO:0000313" key="3">
    <source>
        <dbReference type="EMBL" id="KKN21682.1"/>
    </source>
</evidence>
<dbReference type="InterPro" id="IPR041651">
    <property type="entry name" value="DUF5610"/>
</dbReference>
<organism evidence="3">
    <name type="scientific">marine sediment metagenome</name>
    <dbReference type="NCBI Taxonomy" id="412755"/>
    <lineage>
        <taxon>unclassified sequences</taxon>
        <taxon>metagenomes</taxon>
        <taxon>ecological metagenomes</taxon>
    </lineage>
</organism>
<feature type="domain" description="DUF5610" evidence="2">
    <location>
        <begin position="56"/>
        <end position="176"/>
    </location>
</feature>
<dbReference type="Pfam" id="PF18433">
    <property type="entry name" value="DUF5610"/>
    <property type="match status" value="1"/>
</dbReference>
<gene>
    <name evidence="3" type="ORF">LCGC14_0922820</name>
</gene>
<evidence type="ECO:0000256" key="1">
    <source>
        <dbReference type="SAM" id="MobiDB-lite"/>
    </source>
</evidence>
<accession>A0A0F9PAX3</accession>
<comment type="caution">
    <text evidence="3">The sequence shown here is derived from an EMBL/GenBank/DDBJ whole genome shotgun (WGS) entry which is preliminary data.</text>
</comment>
<protein>
    <recommendedName>
        <fullName evidence="2">DUF5610 domain-containing protein</fullName>
    </recommendedName>
</protein>
<reference evidence="3" key="1">
    <citation type="journal article" date="2015" name="Nature">
        <title>Complex archaea that bridge the gap between prokaryotes and eukaryotes.</title>
        <authorList>
            <person name="Spang A."/>
            <person name="Saw J.H."/>
            <person name="Jorgensen S.L."/>
            <person name="Zaremba-Niedzwiedzka K."/>
            <person name="Martijn J."/>
            <person name="Lind A.E."/>
            <person name="van Eijk R."/>
            <person name="Schleper C."/>
            <person name="Guy L."/>
            <person name="Ettema T.J."/>
        </authorList>
    </citation>
    <scope>NUCLEOTIDE SEQUENCE</scope>
</reference>
<dbReference type="EMBL" id="LAZR01003127">
    <property type="protein sequence ID" value="KKN21682.1"/>
    <property type="molecule type" value="Genomic_DNA"/>
</dbReference>
<sequence length="187" mass="20050">MDIKTNNVSSLNQNKNVSSLNQNKNAAKTQESTTSLAKKQLNAAILQSTVDINASNKPLSLTFKAAIEGINDALKETLGDNAIQSAYDSGIDVSPDATADRIVSLSTAFFGAYQKQHPELSQEDALTQFTDIISSGINTGFSEARDILKGLNVLDGDIASNIDLTYDLVQKKLTDFIDSFGQTAEAE</sequence>
<evidence type="ECO:0000259" key="2">
    <source>
        <dbReference type="Pfam" id="PF18433"/>
    </source>
</evidence>
<proteinExistence type="predicted"/>
<name>A0A0F9PAX3_9ZZZZ</name>
<dbReference type="AlphaFoldDB" id="A0A0F9PAX3"/>